<keyword evidence="8" id="KW-1185">Reference proteome</keyword>
<evidence type="ECO:0000313" key="7">
    <source>
        <dbReference type="EMBL" id="KZF24975.1"/>
    </source>
</evidence>
<name>A0A165IJC1_XYLHT</name>
<protein>
    <recommendedName>
        <fullName evidence="6">Calponin-homology (CH) domain-containing protein</fullName>
    </recommendedName>
</protein>
<dbReference type="Proteomes" id="UP000076632">
    <property type="component" value="Unassembled WGS sequence"/>
</dbReference>
<dbReference type="InterPro" id="IPR036872">
    <property type="entry name" value="CH_dom_sf"/>
</dbReference>
<dbReference type="PROSITE" id="PS50021">
    <property type="entry name" value="CH"/>
    <property type="match status" value="1"/>
</dbReference>
<keyword evidence="3" id="KW-0677">Repeat</keyword>
<dbReference type="GO" id="GO:0005737">
    <property type="term" value="C:cytoplasm"/>
    <property type="evidence" value="ECO:0007669"/>
    <property type="project" value="UniProtKB-SubCell"/>
</dbReference>
<feature type="region of interest" description="Disordered" evidence="5">
    <location>
        <begin position="891"/>
        <end position="910"/>
    </location>
</feature>
<dbReference type="OrthoDB" id="76388at2759"/>
<dbReference type="Pfam" id="PF00307">
    <property type="entry name" value="CH"/>
    <property type="match status" value="1"/>
</dbReference>
<evidence type="ECO:0000256" key="2">
    <source>
        <dbReference type="ARBA" id="ARBA00022490"/>
    </source>
</evidence>
<feature type="compositionally biased region" description="Polar residues" evidence="5">
    <location>
        <begin position="307"/>
        <end position="320"/>
    </location>
</feature>
<feature type="region of interest" description="Disordered" evidence="5">
    <location>
        <begin position="99"/>
        <end position="127"/>
    </location>
</feature>
<dbReference type="GO" id="GO:0000278">
    <property type="term" value="P:mitotic cell cycle"/>
    <property type="evidence" value="ECO:0007669"/>
    <property type="project" value="TreeGrafter"/>
</dbReference>
<sequence>MSYLPSVKRSGPYDCLTSTAQPYIDVGAISSIAGPDLNEKSLLSTAPRRTNAPKKISNVRRTQRKLDIWLDNGDKSQTLAENVSSECYTGVQTATCQADAAQKSTPKPRSQTSKSQQNASAAKPARRRVSAILADRENNLNGDTMRLEKVDKIAKDTTFTKDPRRRTIYVPSDDTTVLTIHPGAHNSTNAHARENAAAKRNGQTLHGISARLPSNISEGAPKGIQTREVLAGASKRIPLQTTKKTIQAARMVSDLPGSGPGKENVPPGYLEAKKATKVSGKSLFSVELDKANTAPRPRLKVQHPSPLASTPRCTSLQSNGVRKRDSSSSSSPGMDHGRLKLQKSKAGECAGSKSAQVSKASPSVCRGNRASPMDRAQNRAEMVPRKLRTPVVQSLSQDSIAKFPLLQDDIMNASMYEDNWLSNQEAAITQLINGLFESSGQANKLLPCPLQLRKSCLDIYQTNEMVLLHKRLQASLLYGALNLPKEQLAKVARLKDDIGLRRKFLDLWLGTYQPYALRAAAEVIIGRAIPKAAREPRRSSTGERKEISKPERRILEEYLNIFLVRNSDATHGSNDDRDSLSGSPEWCIRRTTLRSLMLILLLDKARVSENITDCLFLPNSLYKSTKEVLTALSQILLPSLGDLPKALGHLNYHIHHIQYPLEERTYKINNLATDLRDGVYLTHLVELLLFPPPSLNLHQENATNTTITMPTGEILDLMQQERDGNPWVLSQFLKLPCQAKAQRMYNVQIALAALHGVKGMDGVLKTIKPEDVVDGYREKTLGLLWALVGKWGLSALVEEKMLLPEIRTFKRKFAEMHPDQADEDCIDEDYEELEFLDGLERYTYLLKLWARSIGRLHGLKVSNLTTSFANGQVFAKIVQEYEVYFPHIISNSEHSPEDDPTNPTQSQGLDSKLRNLGCSHHFASLFGSSIHTGRVFDRDFVLASLAFLCSRLVPAAVKVRATSTIQRAYRHMLVRRTIHQRVTLMKLAHDCQSVVLTRDRVINAATVLQRAWRACLAKKIDQLVKSVTLTQALARGWIARKKAEKQQARRQRRAF</sequence>
<dbReference type="RefSeq" id="XP_018190530.1">
    <property type="nucleotide sequence ID" value="XM_018335769.1"/>
</dbReference>
<dbReference type="CDD" id="cd21223">
    <property type="entry name" value="CH_ASPM_rpt1"/>
    <property type="match status" value="1"/>
</dbReference>
<dbReference type="OMA" id="YIPPDDT"/>
<dbReference type="SMART" id="SM00015">
    <property type="entry name" value="IQ"/>
    <property type="match status" value="3"/>
</dbReference>
<keyword evidence="2" id="KW-0963">Cytoplasm</keyword>
<dbReference type="PANTHER" id="PTHR22706:SF1">
    <property type="entry name" value="ASSEMBLY FACTOR FOR SPINDLE MICROTUBULES"/>
    <property type="match status" value="1"/>
</dbReference>
<evidence type="ECO:0000313" key="8">
    <source>
        <dbReference type="Proteomes" id="UP000076632"/>
    </source>
</evidence>
<evidence type="ECO:0000256" key="1">
    <source>
        <dbReference type="ARBA" id="ARBA00004496"/>
    </source>
</evidence>
<evidence type="ECO:0000256" key="5">
    <source>
        <dbReference type="SAM" id="MobiDB-lite"/>
    </source>
</evidence>
<dbReference type="InterPro" id="IPR000048">
    <property type="entry name" value="IQ_motif_EF-hand-BS"/>
</dbReference>
<reference evidence="7 8" key="1">
    <citation type="journal article" date="2016" name="Fungal Biol.">
        <title>The genome of Xylona heveae provides a window into fungal endophytism.</title>
        <authorList>
            <person name="Gazis R."/>
            <person name="Kuo A."/>
            <person name="Riley R."/>
            <person name="LaButti K."/>
            <person name="Lipzen A."/>
            <person name="Lin J."/>
            <person name="Amirebrahimi M."/>
            <person name="Hesse C.N."/>
            <person name="Spatafora J.W."/>
            <person name="Henrissat B."/>
            <person name="Hainaut M."/>
            <person name="Grigoriev I.V."/>
            <person name="Hibbett D.S."/>
        </authorList>
    </citation>
    <scope>NUCLEOTIDE SEQUENCE [LARGE SCALE GENOMIC DNA]</scope>
    <source>
        <strain evidence="7 8">TC161</strain>
    </source>
</reference>
<dbReference type="InterPro" id="IPR051185">
    <property type="entry name" value="ASPM"/>
</dbReference>
<dbReference type="GO" id="GO:0000922">
    <property type="term" value="C:spindle pole"/>
    <property type="evidence" value="ECO:0007669"/>
    <property type="project" value="TreeGrafter"/>
</dbReference>
<dbReference type="InterPro" id="IPR001715">
    <property type="entry name" value="CH_dom"/>
</dbReference>
<dbReference type="PANTHER" id="PTHR22706">
    <property type="entry name" value="ASSEMBLY FACTOR FOR SPINDLE MICROTUBULES"/>
    <property type="match status" value="1"/>
</dbReference>
<feature type="domain" description="Calponin-homology (CH)" evidence="6">
    <location>
        <begin position="640"/>
        <end position="792"/>
    </location>
</feature>
<dbReference type="STRING" id="1328760.A0A165IJC1"/>
<dbReference type="SMART" id="SM00033">
    <property type="entry name" value="CH"/>
    <property type="match status" value="1"/>
</dbReference>
<dbReference type="EMBL" id="KV407455">
    <property type="protein sequence ID" value="KZF24975.1"/>
    <property type="molecule type" value="Genomic_DNA"/>
</dbReference>
<organism evidence="7 8">
    <name type="scientific">Xylona heveae (strain CBS 132557 / TC161)</name>
    <dbReference type="NCBI Taxonomy" id="1328760"/>
    <lineage>
        <taxon>Eukaryota</taxon>
        <taxon>Fungi</taxon>
        <taxon>Dikarya</taxon>
        <taxon>Ascomycota</taxon>
        <taxon>Pezizomycotina</taxon>
        <taxon>Xylonomycetes</taxon>
        <taxon>Xylonales</taxon>
        <taxon>Xylonaceae</taxon>
        <taxon>Xylona</taxon>
    </lineage>
</organism>
<proteinExistence type="predicted"/>
<dbReference type="GO" id="GO:0005516">
    <property type="term" value="F:calmodulin binding"/>
    <property type="evidence" value="ECO:0007669"/>
    <property type="project" value="UniProtKB-KW"/>
</dbReference>
<feature type="compositionally biased region" description="Polar residues" evidence="5">
    <location>
        <begin position="99"/>
        <end position="120"/>
    </location>
</feature>
<dbReference type="GO" id="GO:0007051">
    <property type="term" value="P:spindle organization"/>
    <property type="evidence" value="ECO:0007669"/>
    <property type="project" value="TreeGrafter"/>
</dbReference>
<dbReference type="InParanoid" id="A0A165IJC1"/>
<evidence type="ECO:0000256" key="4">
    <source>
        <dbReference type="ARBA" id="ARBA00022860"/>
    </source>
</evidence>
<dbReference type="Gene3D" id="1.10.418.10">
    <property type="entry name" value="Calponin-like domain"/>
    <property type="match status" value="1"/>
</dbReference>
<accession>A0A165IJC1</accession>
<gene>
    <name evidence="7" type="ORF">L228DRAFT_280255</name>
</gene>
<evidence type="ECO:0000259" key="6">
    <source>
        <dbReference type="PROSITE" id="PS50021"/>
    </source>
</evidence>
<dbReference type="Pfam" id="PF00612">
    <property type="entry name" value="IQ"/>
    <property type="match status" value="3"/>
</dbReference>
<dbReference type="GO" id="GO:0051295">
    <property type="term" value="P:establishment of meiotic spindle localization"/>
    <property type="evidence" value="ECO:0007669"/>
    <property type="project" value="TreeGrafter"/>
</dbReference>
<keyword evidence="4" id="KW-0112">Calmodulin-binding</keyword>
<dbReference type="GeneID" id="28900906"/>
<dbReference type="PROSITE" id="PS50096">
    <property type="entry name" value="IQ"/>
    <property type="match status" value="2"/>
</dbReference>
<evidence type="ECO:0000256" key="3">
    <source>
        <dbReference type="ARBA" id="ARBA00022737"/>
    </source>
</evidence>
<feature type="region of interest" description="Disordered" evidence="5">
    <location>
        <begin position="290"/>
        <end position="381"/>
    </location>
</feature>
<dbReference type="SUPFAM" id="SSF47576">
    <property type="entry name" value="Calponin-homology domain, CH-domain"/>
    <property type="match status" value="1"/>
</dbReference>
<comment type="subcellular location">
    <subcellularLocation>
        <location evidence="1">Cytoplasm</location>
    </subcellularLocation>
</comment>
<dbReference type="AlphaFoldDB" id="A0A165IJC1"/>